<organism evidence="2 3">
    <name type="scientific">Thermasporomyces composti</name>
    <dbReference type="NCBI Taxonomy" id="696763"/>
    <lineage>
        <taxon>Bacteria</taxon>
        <taxon>Bacillati</taxon>
        <taxon>Actinomycetota</taxon>
        <taxon>Actinomycetes</taxon>
        <taxon>Propionibacteriales</taxon>
        <taxon>Nocardioidaceae</taxon>
        <taxon>Thermasporomyces</taxon>
    </lineage>
</organism>
<accession>A0A3D9V2J0</accession>
<evidence type="ECO:0008006" key="4">
    <source>
        <dbReference type="Google" id="ProtNLM"/>
    </source>
</evidence>
<comment type="caution">
    <text evidence="2">The sequence shown here is derived from an EMBL/GenBank/DDBJ whole genome shotgun (WGS) entry which is preliminary data.</text>
</comment>
<feature type="region of interest" description="Disordered" evidence="1">
    <location>
        <begin position="307"/>
        <end position="361"/>
    </location>
</feature>
<sequence length="361" mass="37850">MRTPVKIAAFAAVLVAAFAAAFGIGVLVGPLELRPTDEHAGSEAGTDQEAHQPDAHDAHGSGTHDSHDTVGHEASGGAHGPSGLLASDQGYTLDVEHSILPAGRPTVRFTIRDAVGRAVTDFVENHEKDLHLIAVRRDLSGFQHVHPAMAPDGTWSVPLTLSPGQWRLFADFVPRGGENLTLGTDLAVAGDYTPQPLPAPSTTARVDDYTVTLRGELKPGQPSRLTLTVSRDGEPVTDLQPYLGAYGHLVALRAGDLAYLHVHPGGVPGDGTTKPGPDITFDVTPPSAGEYRLFLDFRHAGEVRTAEFTVRVDPTPRHDGEHGEAGHGGSSEHGDGRGEKGHDGDGHDGDGHDGDGHDGDG</sequence>
<gene>
    <name evidence="2" type="ORF">DFJ64_1106</name>
</gene>
<evidence type="ECO:0000256" key="1">
    <source>
        <dbReference type="SAM" id="MobiDB-lite"/>
    </source>
</evidence>
<protein>
    <recommendedName>
        <fullName evidence="4">Secreted protein</fullName>
    </recommendedName>
</protein>
<dbReference type="Proteomes" id="UP000256485">
    <property type="component" value="Unassembled WGS sequence"/>
</dbReference>
<feature type="compositionally biased region" description="Basic and acidic residues" evidence="1">
    <location>
        <begin position="314"/>
        <end position="361"/>
    </location>
</feature>
<feature type="region of interest" description="Disordered" evidence="1">
    <location>
        <begin position="37"/>
        <end position="87"/>
    </location>
</feature>
<evidence type="ECO:0000313" key="3">
    <source>
        <dbReference type="Proteomes" id="UP000256485"/>
    </source>
</evidence>
<dbReference type="RefSeq" id="WP_170152506.1">
    <property type="nucleotide sequence ID" value="NZ_QTUC01000001.1"/>
</dbReference>
<name>A0A3D9V2J0_THECX</name>
<proteinExistence type="predicted"/>
<evidence type="ECO:0000313" key="2">
    <source>
        <dbReference type="EMBL" id="REF35719.1"/>
    </source>
</evidence>
<feature type="compositionally biased region" description="Basic and acidic residues" evidence="1">
    <location>
        <begin position="48"/>
        <end position="71"/>
    </location>
</feature>
<dbReference type="AlphaFoldDB" id="A0A3D9V2J0"/>
<keyword evidence="3" id="KW-1185">Reference proteome</keyword>
<reference evidence="2 3" key="1">
    <citation type="submission" date="2018-08" db="EMBL/GenBank/DDBJ databases">
        <title>Sequencing the genomes of 1000 actinobacteria strains.</title>
        <authorList>
            <person name="Klenk H.-P."/>
        </authorList>
    </citation>
    <scope>NUCLEOTIDE SEQUENCE [LARGE SCALE GENOMIC DNA]</scope>
    <source>
        <strain evidence="2 3">DSM 22891</strain>
    </source>
</reference>
<dbReference type="EMBL" id="QTUC01000001">
    <property type="protein sequence ID" value="REF35719.1"/>
    <property type="molecule type" value="Genomic_DNA"/>
</dbReference>